<name>A0ABV0CUM1_9SPHN</name>
<dbReference type="InterPro" id="IPR007729">
    <property type="entry name" value="DGOK"/>
</dbReference>
<dbReference type="Gene3D" id="3.30.420.310">
    <property type="entry name" value="2-keto-3-deoxy-galactonokinase, C-terminal domain"/>
    <property type="match status" value="1"/>
</dbReference>
<evidence type="ECO:0000313" key="1">
    <source>
        <dbReference type="EMBL" id="MEN7535567.1"/>
    </source>
</evidence>
<accession>A0ABV0CUM1</accession>
<dbReference type="InterPro" id="IPR042257">
    <property type="entry name" value="DGOK_C"/>
</dbReference>
<proteinExistence type="predicted"/>
<comment type="caution">
    <text evidence="1">The sequence shown here is derived from an EMBL/GenBank/DDBJ whole genome shotgun (WGS) entry which is preliminary data.</text>
</comment>
<reference evidence="1 2" key="1">
    <citation type="submission" date="2024-05" db="EMBL/GenBank/DDBJ databases">
        <authorList>
            <person name="Park S."/>
        </authorList>
    </citation>
    <scope>NUCLEOTIDE SEQUENCE [LARGE SCALE GENOMIC DNA]</scope>
    <source>
        <strain evidence="1 2">DGU5</strain>
    </source>
</reference>
<dbReference type="InterPro" id="IPR042258">
    <property type="entry name" value="DGOK_N"/>
</dbReference>
<dbReference type="Gene3D" id="3.30.420.300">
    <property type="entry name" value="2-keto-3-deoxy-galactonokinase, substrate binding domain"/>
    <property type="match status" value="1"/>
</dbReference>
<gene>
    <name evidence="1" type="ORF">ABDJ38_00065</name>
</gene>
<organism evidence="1 2">
    <name type="scientific">Aurantiacibacter flavus</name>
    <dbReference type="NCBI Taxonomy" id="3145232"/>
    <lineage>
        <taxon>Bacteria</taxon>
        <taxon>Pseudomonadati</taxon>
        <taxon>Pseudomonadota</taxon>
        <taxon>Alphaproteobacteria</taxon>
        <taxon>Sphingomonadales</taxon>
        <taxon>Erythrobacteraceae</taxon>
        <taxon>Aurantiacibacter</taxon>
    </lineage>
</organism>
<dbReference type="Pfam" id="PF05035">
    <property type="entry name" value="DGOK"/>
    <property type="match status" value="1"/>
</dbReference>
<dbReference type="EMBL" id="JBDLBR010000001">
    <property type="protein sequence ID" value="MEN7535567.1"/>
    <property type="molecule type" value="Genomic_DNA"/>
</dbReference>
<sequence length="310" mass="32196">MKQFIAGLWGTTQLQLFRIVDGSVADTCRGPGVSQMAGQEFEAVLLDLLKDWAGAEGRIEVLLAGMVGSSIGWCEVEYVPCPSRASNVLGSSVSVPLGKGSARILGGMACTNVLGEPDVMRGEEIELIGLEAMTSASKAGRSLVCIPGTHTKWVLLEDGVVESFLSSVTGEMFAGLIKSGVLASGQGATFDREVFVAAVGDAYREGASLVHLLFSARSRVASGKMLASHSADRLSGLLIGADVAGAVRSLELSPADHAEVAVIAMPAIGKRYVAALEELGFGARFVASQDAAVAGFTEAFRSLSIDRASQ</sequence>
<dbReference type="RefSeq" id="WP_346783030.1">
    <property type="nucleotide sequence ID" value="NZ_JBDLBR010000001.1"/>
</dbReference>
<keyword evidence="2" id="KW-1185">Reference proteome</keyword>
<evidence type="ECO:0000313" key="2">
    <source>
        <dbReference type="Proteomes" id="UP001484535"/>
    </source>
</evidence>
<dbReference type="Proteomes" id="UP001484535">
    <property type="component" value="Unassembled WGS sequence"/>
</dbReference>
<protein>
    <submittedName>
        <fullName evidence="1">2-dehydro-3-deoxygalactonokinase</fullName>
    </submittedName>
</protein>